<reference evidence="4" key="2">
    <citation type="submission" date="2023-01" db="EMBL/GenBank/DDBJ databases">
        <title>Draft genome sequence of Algimonas ampicilliniresistens strain NBRC 108219.</title>
        <authorList>
            <person name="Sun Q."/>
            <person name="Mori K."/>
        </authorList>
    </citation>
    <scope>NUCLEOTIDE SEQUENCE</scope>
    <source>
        <strain evidence="4">NBRC 108219</strain>
    </source>
</reference>
<sequence length="225" mass="24171">MSGKSSNTKKGGGWRRLFGFLAAMLIGGVAGGFIVFASYVDRLNPPNNLPKADGIVVWTGAGGGRLEMSGALLESGLGERLLVSGVNPSLSLETVSRLVGVKEETAACCLDVDYAALDTRGNARETAAWANALGYDHVILVTSAYHMPRAQVEIGHEMAQLRITSVPVRSESDARWWNDGARFRRLSAEYGKFLLAMARGRADDGQAREPVLPEPELTSPQPEEI</sequence>
<protein>
    <recommendedName>
        <fullName evidence="3">DUF218 domain-containing protein</fullName>
    </recommendedName>
</protein>
<evidence type="ECO:0000313" key="4">
    <source>
        <dbReference type="EMBL" id="GLQ25016.1"/>
    </source>
</evidence>
<proteinExistence type="predicted"/>
<gene>
    <name evidence="4" type="ORF">GCM10007853_28900</name>
</gene>
<dbReference type="InterPro" id="IPR003848">
    <property type="entry name" value="DUF218"/>
</dbReference>
<accession>A0ABQ5VBX0</accession>
<feature type="domain" description="DUF218" evidence="3">
    <location>
        <begin position="53"/>
        <end position="175"/>
    </location>
</feature>
<dbReference type="Proteomes" id="UP001161391">
    <property type="component" value="Unassembled WGS sequence"/>
</dbReference>
<organism evidence="4 5">
    <name type="scientific">Algimonas ampicilliniresistens</name>
    <dbReference type="NCBI Taxonomy" id="1298735"/>
    <lineage>
        <taxon>Bacteria</taxon>
        <taxon>Pseudomonadati</taxon>
        <taxon>Pseudomonadota</taxon>
        <taxon>Alphaproteobacteria</taxon>
        <taxon>Maricaulales</taxon>
        <taxon>Robiginitomaculaceae</taxon>
        <taxon>Algimonas</taxon>
    </lineage>
</organism>
<dbReference type="Pfam" id="PF02698">
    <property type="entry name" value="DUF218"/>
    <property type="match status" value="1"/>
</dbReference>
<dbReference type="EMBL" id="BSNK01000002">
    <property type="protein sequence ID" value="GLQ25016.1"/>
    <property type="molecule type" value="Genomic_DNA"/>
</dbReference>
<keyword evidence="2" id="KW-1133">Transmembrane helix</keyword>
<evidence type="ECO:0000313" key="5">
    <source>
        <dbReference type="Proteomes" id="UP001161391"/>
    </source>
</evidence>
<keyword evidence="2" id="KW-0812">Transmembrane</keyword>
<keyword evidence="2" id="KW-0472">Membrane</keyword>
<keyword evidence="5" id="KW-1185">Reference proteome</keyword>
<comment type="caution">
    <text evidence="4">The sequence shown here is derived from an EMBL/GenBank/DDBJ whole genome shotgun (WGS) entry which is preliminary data.</text>
</comment>
<evidence type="ECO:0000256" key="1">
    <source>
        <dbReference type="SAM" id="MobiDB-lite"/>
    </source>
</evidence>
<evidence type="ECO:0000259" key="3">
    <source>
        <dbReference type="Pfam" id="PF02698"/>
    </source>
</evidence>
<feature type="transmembrane region" description="Helical" evidence="2">
    <location>
        <begin position="20"/>
        <end position="40"/>
    </location>
</feature>
<dbReference type="CDD" id="cd06259">
    <property type="entry name" value="YdcF-like"/>
    <property type="match status" value="1"/>
</dbReference>
<reference evidence="4" key="1">
    <citation type="journal article" date="2014" name="Int. J. Syst. Evol. Microbiol.">
        <title>Complete genome of a new Firmicutes species belonging to the dominant human colonic microbiota ('Ruminococcus bicirculans') reveals two chromosomes and a selective capacity to utilize plant glucans.</title>
        <authorList>
            <consortium name="NISC Comparative Sequencing Program"/>
            <person name="Wegmann U."/>
            <person name="Louis P."/>
            <person name="Goesmann A."/>
            <person name="Henrissat B."/>
            <person name="Duncan S.H."/>
            <person name="Flint H.J."/>
        </authorList>
    </citation>
    <scope>NUCLEOTIDE SEQUENCE</scope>
    <source>
        <strain evidence="4">NBRC 108219</strain>
    </source>
</reference>
<name>A0ABQ5VBX0_9PROT</name>
<feature type="region of interest" description="Disordered" evidence="1">
    <location>
        <begin position="202"/>
        <end position="225"/>
    </location>
</feature>
<dbReference type="RefSeq" id="WP_284392083.1">
    <property type="nucleotide sequence ID" value="NZ_BSNK01000002.1"/>
</dbReference>
<evidence type="ECO:0000256" key="2">
    <source>
        <dbReference type="SAM" id="Phobius"/>
    </source>
</evidence>